<proteinExistence type="inferred from homology"/>
<sequence>MFINNLSVLVIKISSNRTTDKMSVLQATIPFKSRKKVTPIIKKNKSNCENDELIGNIQKSPRKRLAEVHADLKGRQQPGQAWASTIFYNRGKNSLSDPRLPWRTPLGVRHCALLTPPPPVRSTVRHFDEAYFLSLTPGANVLVFPLVAPTPRFGPEPWIDHLNRGLQPIVKLAKIDQNLISTLKDDSSSLNLIKKDTISESRDSGKPLSCREKEIDYLENFLDEQLRRKESASIYISGQPGTGKTASLSYILKSPKIVKEYKQVYINCTMMKSAKAIYNRICCELELETSGTTEKACLSAIEKHLKKNHKMILLVLDEIDQLDSKRQSVLYTIFEWPAIHDSGIVLIGIANALDLTERTLPRLQARCSLRPRTLHFAPYTKEQIINIFTTVLAKEDRNNVFSPVALQMLAAKIAAVSGDMRRALDIGRRVIEVARRSKFDENHSIDRMMKDTQVTVELKQVLEVLNDVYGSSRKIETEVEEGFPMQQKLILCSLMLMLTKGKNRDIVMGKLYDVYKRVAVARNIAALDMSEMVGACSLLESSGAVRVVGGGGARSRRLRLQWDESELAAALRDKPLLSTILADVNCLAP</sequence>
<evidence type="ECO:0000259" key="5">
    <source>
        <dbReference type="SMART" id="SM01074"/>
    </source>
</evidence>
<organism evidence="6 7">
    <name type="scientific">Diatraea saccharalis</name>
    <name type="common">sugarcane borer</name>
    <dbReference type="NCBI Taxonomy" id="40085"/>
    <lineage>
        <taxon>Eukaryota</taxon>
        <taxon>Metazoa</taxon>
        <taxon>Ecdysozoa</taxon>
        <taxon>Arthropoda</taxon>
        <taxon>Hexapoda</taxon>
        <taxon>Insecta</taxon>
        <taxon>Pterygota</taxon>
        <taxon>Neoptera</taxon>
        <taxon>Endopterygota</taxon>
        <taxon>Lepidoptera</taxon>
        <taxon>Glossata</taxon>
        <taxon>Ditrysia</taxon>
        <taxon>Pyraloidea</taxon>
        <taxon>Crambidae</taxon>
        <taxon>Crambinae</taxon>
        <taxon>Diatraea</taxon>
    </lineage>
</organism>
<dbReference type="InterPro" id="IPR050311">
    <property type="entry name" value="ORC1/CDC6"/>
</dbReference>
<dbReference type="AlphaFoldDB" id="A0A9N9QWA0"/>
<dbReference type="GO" id="GO:0005634">
    <property type="term" value="C:nucleus"/>
    <property type="evidence" value="ECO:0007669"/>
    <property type="project" value="TreeGrafter"/>
</dbReference>
<gene>
    <name evidence="6" type="ORF">DIATSA_LOCUS2610</name>
</gene>
<dbReference type="Gene3D" id="1.10.10.10">
    <property type="entry name" value="Winged helix-like DNA-binding domain superfamily/Winged helix DNA-binding domain"/>
    <property type="match status" value="1"/>
</dbReference>
<evidence type="ECO:0000313" key="6">
    <source>
        <dbReference type="EMBL" id="CAG9784520.1"/>
    </source>
</evidence>
<dbReference type="InterPro" id="IPR054425">
    <property type="entry name" value="Cdc6_ORC1-like_ATPase_lid"/>
</dbReference>
<dbReference type="Gene3D" id="3.40.50.300">
    <property type="entry name" value="P-loop containing nucleotide triphosphate hydrolases"/>
    <property type="match status" value="1"/>
</dbReference>
<dbReference type="InterPro" id="IPR049945">
    <property type="entry name" value="AAA_22"/>
</dbReference>
<dbReference type="InterPro" id="IPR036390">
    <property type="entry name" value="WH_DNA-bd_sf"/>
</dbReference>
<protein>
    <recommendedName>
        <fullName evidence="5">Cdc6 C-terminal domain-containing protein</fullName>
    </recommendedName>
</protein>
<feature type="domain" description="Cdc6 C-terminal" evidence="5">
    <location>
        <begin position="491"/>
        <end position="571"/>
    </location>
</feature>
<dbReference type="GO" id="GO:0006270">
    <property type="term" value="P:DNA replication initiation"/>
    <property type="evidence" value="ECO:0007669"/>
    <property type="project" value="TreeGrafter"/>
</dbReference>
<evidence type="ECO:0000256" key="3">
    <source>
        <dbReference type="ARBA" id="ARBA00022705"/>
    </source>
</evidence>
<dbReference type="InterPro" id="IPR027417">
    <property type="entry name" value="P-loop_NTPase"/>
</dbReference>
<dbReference type="Gene3D" id="1.10.8.60">
    <property type="match status" value="1"/>
</dbReference>
<dbReference type="EMBL" id="OU893343">
    <property type="protein sequence ID" value="CAG9784520.1"/>
    <property type="molecule type" value="Genomic_DNA"/>
</dbReference>
<evidence type="ECO:0000256" key="1">
    <source>
        <dbReference type="ARBA" id="ARBA00006184"/>
    </source>
</evidence>
<reference evidence="6" key="2">
    <citation type="submission" date="2022-10" db="EMBL/GenBank/DDBJ databases">
        <authorList>
            <consortium name="ENA_rothamsted_submissions"/>
            <consortium name="culmorum"/>
            <person name="King R."/>
        </authorList>
    </citation>
    <scope>NUCLEOTIDE SEQUENCE</scope>
</reference>
<dbReference type="InterPro" id="IPR036388">
    <property type="entry name" value="WH-like_DNA-bd_sf"/>
</dbReference>
<dbReference type="GO" id="GO:0051301">
    <property type="term" value="P:cell division"/>
    <property type="evidence" value="ECO:0007669"/>
    <property type="project" value="UniProtKB-KW"/>
</dbReference>
<dbReference type="Proteomes" id="UP001153714">
    <property type="component" value="Chromosome 12"/>
</dbReference>
<keyword evidence="2" id="KW-0132">Cell division</keyword>
<dbReference type="SUPFAM" id="SSF46785">
    <property type="entry name" value="Winged helix' DNA-binding domain"/>
    <property type="match status" value="1"/>
</dbReference>
<dbReference type="PANTHER" id="PTHR10763:SF26">
    <property type="entry name" value="CELL DIVISION CONTROL PROTEIN 6 HOMOLOG"/>
    <property type="match status" value="1"/>
</dbReference>
<keyword evidence="3" id="KW-0235">DNA replication</keyword>
<keyword evidence="4" id="KW-0131">Cell cycle</keyword>
<dbReference type="GO" id="GO:0016887">
    <property type="term" value="F:ATP hydrolysis activity"/>
    <property type="evidence" value="ECO:0007669"/>
    <property type="project" value="InterPro"/>
</dbReference>
<accession>A0A9N9QWA0</accession>
<dbReference type="FunFam" id="3.40.50.300:FF:000547">
    <property type="entry name" value="Cell division control protein"/>
    <property type="match status" value="1"/>
</dbReference>
<dbReference type="SUPFAM" id="SSF52540">
    <property type="entry name" value="P-loop containing nucleoside triphosphate hydrolases"/>
    <property type="match status" value="1"/>
</dbReference>
<dbReference type="Pfam" id="PF22606">
    <property type="entry name" value="Cdc6-ORC-like_ATPase_lid"/>
    <property type="match status" value="1"/>
</dbReference>
<dbReference type="GO" id="GO:0033314">
    <property type="term" value="P:mitotic DNA replication checkpoint signaling"/>
    <property type="evidence" value="ECO:0007669"/>
    <property type="project" value="TreeGrafter"/>
</dbReference>
<name>A0A9N9QWA0_9NEOP</name>
<dbReference type="InterPro" id="IPR015163">
    <property type="entry name" value="Cdc6_C"/>
</dbReference>
<evidence type="ECO:0000256" key="4">
    <source>
        <dbReference type="ARBA" id="ARBA00023306"/>
    </source>
</evidence>
<dbReference type="CDD" id="cd00009">
    <property type="entry name" value="AAA"/>
    <property type="match status" value="1"/>
</dbReference>
<dbReference type="GO" id="GO:0003688">
    <property type="term" value="F:DNA replication origin binding"/>
    <property type="evidence" value="ECO:0007669"/>
    <property type="project" value="TreeGrafter"/>
</dbReference>
<evidence type="ECO:0000256" key="2">
    <source>
        <dbReference type="ARBA" id="ARBA00022618"/>
    </source>
</evidence>
<reference evidence="6" key="1">
    <citation type="submission" date="2021-12" db="EMBL/GenBank/DDBJ databases">
        <authorList>
            <person name="King R."/>
        </authorList>
    </citation>
    <scope>NUCLEOTIDE SEQUENCE</scope>
</reference>
<evidence type="ECO:0000313" key="7">
    <source>
        <dbReference type="Proteomes" id="UP001153714"/>
    </source>
</evidence>
<keyword evidence="7" id="KW-1185">Reference proteome</keyword>
<dbReference type="SMART" id="SM01074">
    <property type="entry name" value="Cdc6_C"/>
    <property type="match status" value="1"/>
</dbReference>
<dbReference type="OrthoDB" id="1926878at2759"/>
<dbReference type="PANTHER" id="PTHR10763">
    <property type="entry name" value="CELL DIVISION CONTROL PROTEIN 6-RELATED"/>
    <property type="match status" value="1"/>
</dbReference>
<dbReference type="Pfam" id="PF13401">
    <property type="entry name" value="AAA_22"/>
    <property type="match status" value="1"/>
</dbReference>
<comment type="similarity">
    <text evidence="1">Belongs to the CDC6/cdc18 family.</text>
</comment>
<dbReference type="Pfam" id="PF09079">
    <property type="entry name" value="WHD_Cdc6"/>
    <property type="match status" value="1"/>
</dbReference>